<sequence length="85" mass="9721">MEKLLQSLQPLYNQPWFPYAIGVLGLIFAYSVFMTLKSLPKLVMYPIIAATAVIIFMNWIYHRNEPEILTPMVNMIAQFLPTSGA</sequence>
<proteinExistence type="predicted"/>
<feature type="transmembrane region" description="Helical" evidence="1">
    <location>
        <begin position="43"/>
        <end position="61"/>
    </location>
</feature>
<dbReference type="AlphaFoldDB" id="A0A934RVU0"/>
<protein>
    <submittedName>
        <fullName evidence="2">Uncharacterized protein</fullName>
    </submittedName>
</protein>
<organism evidence="2 3">
    <name type="scientific">Pelagicoccus mobilis</name>
    <dbReference type="NCBI Taxonomy" id="415221"/>
    <lineage>
        <taxon>Bacteria</taxon>
        <taxon>Pseudomonadati</taxon>
        <taxon>Verrucomicrobiota</taxon>
        <taxon>Opitutia</taxon>
        <taxon>Puniceicoccales</taxon>
        <taxon>Pelagicoccaceae</taxon>
        <taxon>Pelagicoccus</taxon>
    </lineage>
</organism>
<keyword evidence="1" id="KW-0472">Membrane</keyword>
<evidence type="ECO:0000313" key="3">
    <source>
        <dbReference type="Proteomes" id="UP000617628"/>
    </source>
</evidence>
<evidence type="ECO:0000313" key="2">
    <source>
        <dbReference type="EMBL" id="MBK1875731.1"/>
    </source>
</evidence>
<accession>A0A934RVU0</accession>
<dbReference type="RefSeq" id="WP_200353948.1">
    <property type="nucleotide sequence ID" value="NZ_JAENIL010000003.1"/>
</dbReference>
<dbReference type="EMBL" id="JAENIL010000003">
    <property type="protein sequence ID" value="MBK1875731.1"/>
    <property type="molecule type" value="Genomic_DNA"/>
</dbReference>
<comment type="caution">
    <text evidence="2">The sequence shown here is derived from an EMBL/GenBank/DDBJ whole genome shotgun (WGS) entry which is preliminary data.</text>
</comment>
<keyword evidence="3" id="KW-1185">Reference proteome</keyword>
<reference evidence="2" key="1">
    <citation type="submission" date="2021-01" db="EMBL/GenBank/DDBJ databases">
        <title>Modified the classification status of verrucomicrobia.</title>
        <authorList>
            <person name="Feng X."/>
        </authorList>
    </citation>
    <scope>NUCLEOTIDE SEQUENCE</scope>
    <source>
        <strain evidence="2">KCTC 13126</strain>
    </source>
</reference>
<dbReference type="Proteomes" id="UP000617628">
    <property type="component" value="Unassembled WGS sequence"/>
</dbReference>
<gene>
    <name evidence="2" type="ORF">JIN87_02565</name>
</gene>
<keyword evidence="1" id="KW-0812">Transmembrane</keyword>
<name>A0A934RVU0_9BACT</name>
<keyword evidence="1" id="KW-1133">Transmembrane helix</keyword>
<evidence type="ECO:0000256" key="1">
    <source>
        <dbReference type="SAM" id="Phobius"/>
    </source>
</evidence>
<feature type="transmembrane region" description="Helical" evidence="1">
    <location>
        <begin position="16"/>
        <end position="36"/>
    </location>
</feature>